<dbReference type="AlphaFoldDB" id="A0AAV8TBQ6"/>
<protein>
    <submittedName>
        <fullName evidence="3">Uncharacterized protein</fullName>
    </submittedName>
</protein>
<gene>
    <name evidence="3" type="ORF">K2173_002431</name>
</gene>
<dbReference type="Proteomes" id="UP001159364">
    <property type="component" value="Linkage Group LG05"/>
</dbReference>
<dbReference type="EMBL" id="JAIWQS010000005">
    <property type="protein sequence ID" value="KAJ8763548.1"/>
    <property type="molecule type" value="Genomic_DNA"/>
</dbReference>
<sequence length="85" mass="8496">MDRGVSNGGGQNSLGYLFRSGNAPAPTNQIVNSAPPSKLAISPQPVDIAKQIPAGINSTSSSNYLVDSTPGGGSSLGYLFGGDSN</sequence>
<reference evidence="3 4" key="1">
    <citation type="submission" date="2021-09" db="EMBL/GenBank/DDBJ databases">
        <title>Genomic insights and catalytic innovation underlie evolution of tropane alkaloids biosynthesis.</title>
        <authorList>
            <person name="Wang Y.-J."/>
            <person name="Tian T."/>
            <person name="Huang J.-P."/>
            <person name="Huang S.-X."/>
        </authorList>
    </citation>
    <scope>NUCLEOTIDE SEQUENCE [LARGE SCALE GENOMIC DNA]</scope>
    <source>
        <strain evidence="3">KIB-2018</strain>
        <tissue evidence="3">Leaf</tissue>
    </source>
</reference>
<dbReference type="InterPro" id="IPR039613">
    <property type="entry name" value="SPR1/2/3/4/5"/>
</dbReference>
<keyword evidence="4" id="KW-1185">Reference proteome</keyword>
<comment type="similarity">
    <text evidence="1">Belongs to the SPIRAL1 family.</text>
</comment>
<proteinExistence type="inferred from homology"/>
<evidence type="ECO:0000313" key="3">
    <source>
        <dbReference type="EMBL" id="KAJ8763548.1"/>
    </source>
</evidence>
<dbReference type="PANTHER" id="PTHR33403:SF31">
    <property type="entry name" value="PROTEIN SPIRAL1-LIKE 1"/>
    <property type="match status" value="1"/>
</dbReference>
<dbReference type="GO" id="GO:0010005">
    <property type="term" value="C:cortical microtubule, transverse to long axis"/>
    <property type="evidence" value="ECO:0007669"/>
    <property type="project" value="TreeGrafter"/>
</dbReference>
<evidence type="ECO:0000256" key="1">
    <source>
        <dbReference type="ARBA" id="ARBA00009656"/>
    </source>
</evidence>
<name>A0AAV8TBQ6_9ROSI</name>
<evidence type="ECO:0000256" key="2">
    <source>
        <dbReference type="ARBA" id="ARBA00022701"/>
    </source>
</evidence>
<comment type="caution">
    <text evidence="3">The sequence shown here is derived from an EMBL/GenBank/DDBJ whole genome shotgun (WGS) entry which is preliminary data.</text>
</comment>
<accession>A0AAV8TBQ6</accession>
<dbReference type="PANTHER" id="PTHR33403">
    <property type="entry name" value="SPR1"/>
    <property type="match status" value="1"/>
</dbReference>
<organism evidence="3 4">
    <name type="scientific">Erythroxylum novogranatense</name>
    <dbReference type="NCBI Taxonomy" id="1862640"/>
    <lineage>
        <taxon>Eukaryota</taxon>
        <taxon>Viridiplantae</taxon>
        <taxon>Streptophyta</taxon>
        <taxon>Embryophyta</taxon>
        <taxon>Tracheophyta</taxon>
        <taxon>Spermatophyta</taxon>
        <taxon>Magnoliopsida</taxon>
        <taxon>eudicotyledons</taxon>
        <taxon>Gunneridae</taxon>
        <taxon>Pentapetalae</taxon>
        <taxon>rosids</taxon>
        <taxon>fabids</taxon>
        <taxon>Malpighiales</taxon>
        <taxon>Erythroxylaceae</taxon>
        <taxon>Erythroxylum</taxon>
    </lineage>
</organism>
<dbReference type="GO" id="GO:0043622">
    <property type="term" value="P:cortical microtubule organization"/>
    <property type="evidence" value="ECO:0007669"/>
    <property type="project" value="InterPro"/>
</dbReference>
<evidence type="ECO:0000313" key="4">
    <source>
        <dbReference type="Proteomes" id="UP001159364"/>
    </source>
</evidence>
<keyword evidence="2" id="KW-0493">Microtubule</keyword>